<dbReference type="EMBL" id="MDKC01000023">
    <property type="protein sequence ID" value="ODG91245.1"/>
    <property type="molecule type" value="Genomic_DNA"/>
</dbReference>
<feature type="transmembrane region" description="Helical" evidence="1">
    <location>
        <begin position="99"/>
        <end position="117"/>
    </location>
</feature>
<sequence>MKKPLGISVISYFYIFGSIVLIISSIFYNATTNSIGIADRFGVSNVSEPFFRVIVAFITLLMIFGYFRLKKWGFWFMISYSVLFGSISFYLTIQDSQQPLIGNMLFSLFILFYTMYVKKSFFQTKQY</sequence>
<dbReference type="RefSeq" id="WP_069034038.1">
    <property type="nucleotide sequence ID" value="NZ_MDKC01000023.1"/>
</dbReference>
<gene>
    <name evidence="2" type="ORF">BED47_06165</name>
</gene>
<keyword evidence="1" id="KW-1133">Transmembrane helix</keyword>
<feature type="transmembrane region" description="Helical" evidence="1">
    <location>
        <begin position="74"/>
        <end position="93"/>
    </location>
</feature>
<keyword evidence="1" id="KW-0812">Transmembrane</keyword>
<keyword evidence="1" id="KW-0472">Membrane</keyword>
<dbReference type="Proteomes" id="UP000094580">
    <property type="component" value="Unassembled WGS sequence"/>
</dbReference>
<protein>
    <submittedName>
        <fullName evidence="2">Uncharacterized protein</fullName>
    </submittedName>
</protein>
<keyword evidence="3" id="KW-1185">Reference proteome</keyword>
<proteinExistence type="predicted"/>
<evidence type="ECO:0000313" key="3">
    <source>
        <dbReference type="Proteomes" id="UP000094580"/>
    </source>
</evidence>
<evidence type="ECO:0000256" key="1">
    <source>
        <dbReference type="SAM" id="Phobius"/>
    </source>
</evidence>
<comment type="caution">
    <text evidence="2">The sequence shown here is derived from an EMBL/GenBank/DDBJ whole genome shotgun (WGS) entry which is preliminary data.</text>
</comment>
<reference evidence="2 3" key="1">
    <citation type="submission" date="2016-07" db="EMBL/GenBank/DDBJ databases">
        <authorList>
            <person name="Townsley L."/>
            <person name="Shank E.A."/>
        </authorList>
    </citation>
    <scope>NUCLEOTIDE SEQUENCE [LARGE SCALE GENOMIC DNA]</scope>
    <source>
        <strain evidence="2 3">CH01</strain>
    </source>
</reference>
<accession>A0ABX2ZNF6</accession>
<name>A0ABX2ZNF6_9BACI</name>
<evidence type="ECO:0000313" key="2">
    <source>
        <dbReference type="EMBL" id="ODG91245.1"/>
    </source>
</evidence>
<feature type="transmembrane region" description="Helical" evidence="1">
    <location>
        <begin position="50"/>
        <end position="67"/>
    </location>
</feature>
<feature type="transmembrane region" description="Helical" evidence="1">
    <location>
        <begin position="12"/>
        <end position="30"/>
    </location>
</feature>
<organism evidence="2 3">
    <name type="scientific">Gottfriedia luciferensis</name>
    <dbReference type="NCBI Taxonomy" id="178774"/>
    <lineage>
        <taxon>Bacteria</taxon>
        <taxon>Bacillati</taxon>
        <taxon>Bacillota</taxon>
        <taxon>Bacilli</taxon>
        <taxon>Bacillales</taxon>
        <taxon>Bacillaceae</taxon>
        <taxon>Gottfriedia</taxon>
    </lineage>
</organism>